<organism evidence="2 3">
    <name type="scientific">Rotaria magnacalcarata</name>
    <dbReference type="NCBI Taxonomy" id="392030"/>
    <lineage>
        <taxon>Eukaryota</taxon>
        <taxon>Metazoa</taxon>
        <taxon>Spiralia</taxon>
        <taxon>Gnathifera</taxon>
        <taxon>Rotifera</taxon>
        <taxon>Eurotatoria</taxon>
        <taxon>Bdelloidea</taxon>
        <taxon>Philodinida</taxon>
        <taxon>Philodinidae</taxon>
        <taxon>Rotaria</taxon>
    </lineage>
</organism>
<dbReference type="PANTHER" id="PTHR47266">
    <property type="entry name" value="ENDONUCLEASE-RELATED"/>
    <property type="match status" value="1"/>
</dbReference>
<evidence type="ECO:0000313" key="3">
    <source>
        <dbReference type="Proteomes" id="UP000681720"/>
    </source>
</evidence>
<dbReference type="InterPro" id="IPR041588">
    <property type="entry name" value="Integrase_H2C2"/>
</dbReference>
<dbReference type="AlphaFoldDB" id="A0A8S2RQ88"/>
<gene>
    <name evidence="2" type="ORF">GIL414_LOCUS20793</name>
</gene>
<dbReference type="Pfam" id="PF17921">
    <property type="entry name" value="Integrase_H2C2"/>
    <property type="match status" value="1"/>
</dbReference>
<protein>
    <recommendedName>
        <fullName evidence="1">Integrase zinc-binding domain-containing protein</fullName>
    </recommendedName>
</protein>
<evidence type="ECO:0000259" key="1">
    <source>
        <dbReference type="Pfam" id="PF17921"/>
    </source>
</evidence>
<name>A0A8S2RQ88_9BILA</name>
<reference evidence="2" key="1">
    <citation type="submission" date="2021-02" db="EMBL/GenBank/DDBJ databases">
        <authorList>
            <person name="Nowell W R."/>
        </authorList>
    </citation>
    <scope>NUCLEOTIDE SEQUENCE</scope>
</reference>
<feature type="non-terminal residue" evidence="2">
    <location>
        <position position="126"/>
    </location>
</feature>
<feature type="domain" description="Integrase zinc-binding" evidence="1">
    <location>
        <begin position="34"/>
        <end position="90"/>
    </location>
</feature>
<feature type="non-terminal residue" evidence="2">
    <location>
        <position position="1"/>
    </location>
</feature>
<evidence type="ECO:0000313" key="2">
    <source>
        <dbReference type="EMBL" id="CAF4181026.1"/>
    </source>
</evidence>
<dbReference type="EMBL" id="CAJOBJ010015259">
    <property type="protein sequence ID" value="CAF4181026.1"/>
    <property type="molecule type" value="Genomic_DNA"/>
</dbReference>
<dbReference type="Gene3D" id="1.10.340.70">
    <property type="match status" value="1"/>
</dbReference>
<dbReference type="Proteomes" id="UP000681720">
    <property type="component" value="Unassembled WGS sequence"/>
</dbReference>
<accession>A0A8S2RQ88</accession>
<dbReference type="InterPro" id="IPR052160">
    <property type="entry name" value="Gypsy_RT_Integrase-like"/>
</dbReference>
<proteinExistence type="predicted"/>
<sequence length="126" mass="14394">DNPSNPHFVLQDDILFRILSSSDTDPHSRVPFLPKSLISSVLHTYHDHPLSGHFGVHRTLARISTQFWWPNMRRSVQNYVASCTQCVRHNIVRTKPDGHLKSISPPSAVFQVVHMDFWGPVRTSSN</sequence>
<comment type="caution">
    <text evidence="2">The sequence shown here is derived from an EMBL/GenBank/DDBJ whole genome shotgun (WGS) entry which is preliminary data.</text>
</comment>
<dbReference type="FunFam" id="1.10.340.70:FF:000001">
    <property type="entry name" value="Retrovirus-related Pol polyprotein from transposon gypsy-like Protein"/>
    <property type="match status" value="1"/>
</dbReference>